<dbReference type="CDD" id="cd00093">
    <property type="entry name" value="HTH_XRE"/>
    <property type="match status" value="1"/>
</dbReference>
<dbReference type="AlphaFoldDB" id="A0A6J7C754"/>
<name>A0A6J7C754_9ZZZZ</name>
<organism evidence="5">
    <name type="scientific">freshwater metagenome</name>
    <dbReference type="NCBI Taxonomy" id="449393"/>
    <lineage>
        <taxon>unclassified sequences</taxon>
        <taxon>metagenomes</taxon>
        <taxon>ecological metagenomes</taxon>
    </lineage>
</organism>
<evidence type="ECO:0000313" key="5">
    <source>
        <dbReference type="EMBL" id="CAB4853091.1"/>
    </source>
</evidence>
<evidence type="ECO:0000313" key="2">
    <source>
        <dbReference type="EMBL" id="CAB4365396.1"/>
    </source>
</evidence>
<dbReference type="GO" id="GO:0003677">
    <property type="term" value="F:DNA binding"/>
    <property type="evidence" value="ECO:0007669"/>
    <property type="project" value="InterPro"/>
</dbReference>
<proteinExistence type="predicted"/>
<evidence type="ECO:0000313" key="7">
    <source>
        <dbReference type="EMBL" id="CAB4994071.1"/>
    </source>
</evidence>
<dbReference type="Gene3D" id="1.10.260.40">
    <property type="entry name" value="lambda repressor-like DNA-binding domains"/>
    <property type="match status" value="1"/>
</dbReference>
<reference evidence="5" key="1">
    <citation type="submission" date="2020-05" db="EMBL/GenBank/DDBJ databases">
        <authorList>
            <person name="Chiriac C."/>
            <person name="Salcher M."/>
            <person name="Ghai R."/>
            <person name="Kavagutti S V."/>
        </authorList>
    </citation>
    <scope>NUCLEOTIDE SEQUENCE</scope>
</reference>
<sequence>MAKRMITLTRPSADALAVLGQQLHEARLDKGWTVIDTAGRLGVDPRTVRAVEHGSPTVTIGTVFNAAFLLGVNLFGLDSQALAEARRRGEDTLALLPSRVRQTRRDRFDGIDF</sequence>
<dbReference type="EMBL" id="CAFAAV010000106">
    <property type="protein sequence ID" value="CAB4822290.1"/>
    <property type="molecule type" value="Genomic_DNA"/>
</dbReference>
<dbReference type="SMART" id="SM00530">
    <property type="entry name" value="HTH_XRE"/>
    <property type="match status" value="1"/>
</dbReference>
<feature type="domain" description="HTH cro/C1-type" evidence="1">
    <location>
        <begin position="23"/>
        <end position="77"/>
    </location>
</feature>
<gene>
    <name evidence="3" type="ORF">UFOPK2656_03324</name>
    <name evidence="4" type="ORF">UFOPK3099_01458</name>
    <name evidence="5" type="ORF">UFOPK3267_02615</name>
    <name evidence="6" type="ORF">UFOPK3651_03113</name>
    <name evidence="7" type="ORF">UFOPK3931_01672</name>
    <name evidence="2" type="ORF">UFOPK4189_03141</name>
</gene>
<evidence type="ECO:0000313" key="4">
    <source>
        <dbReference type="EMBL" id="CAB4822290.1"/>
    </source>
</evidence>
<dbReference type="InterPro" id="IPR010982">
    <property type="entry name" value="Lambda_DNA-bd_dom_sf"/>
</dbReference>
<dbReference type="PROSITE" id="PS50943">
    <property type="entry name" value="HTH_CROC1"/>
    <property type="match status" value="1"/>
</dbReference>
<protein>
    <submittedName>
        <fullName evidence="5">Unannotated protein</fullName>
    </submittedName>
</protein>
<dbReference type="EMBL" id="CAFBMT010000029">
    <property type="protein sequence ID" value="CAB4955049.1"/>
    <property type="molecule type" value="Genomic_DNA"/>
</dbReference>
<evidence type="ECO:0000313" key="3">
    <source>
        <dbReference type="EMBL" id="CAB4747441.1"/>
    </source>
</evidence>
<dbReference type="EMBL" id="CAFBIY010000198">
    <property type="protein sequence ID" value="CAB4853091.1"/>
    <property type="molecule type" value="Genomic_DNA"/>
</dbReference>
<dbReference type="EMBL" id="CAFBOL010000042">
    <property type="protein sequence ID" value="CAB4994071.1"/>
    <property type="molecule type" value="Genomic_DNA"/>
</dbReference>
<dbReference type="SUPFAM" id="SSF47413">
    <property type="entry name" value="lambda repressor-like DNA-binding domains"/>
    <property type="match status" value="1"/>
</dbReference>
<dbReference type="EMBL" id="CAEZYF010000035">
    <property type="protein sequence ID" value="CAB4747441.1"/>
    <property type="molecule type" value="Genomic_DNA"/>
</dbReference>
<accession>A0A6J7C754</accession>
<dbReference type="Pfam" id="PF01381">
    <property type="entry name" value="HTH_3"/>
    <property type="match status" value="1"/>
</dbReference>
<dbReference type="EMBL" id="CAESGF010000030">
    <property type="protein sequence ID" value="CAB4365396.1"/>
    <property type="molecule type" value="Genomic_DNA"/>
</dbReference>
<dbReference type="InterPro" id="IPR001387">
    <property type="entry name" value="Cro/C1-type_HTH"/>
</dbReference>
<evidence type="ECO:0000259" key="1">
    <source>
        <dbReference type="PROSITE" id="PS50943"/>
    </source>
</evidence>
<evidence type="ECO:0000313" key="6">
    <source>
        <dbReference type="EMBL" id="CAB4955049.1"/>
    </source>
</evidence>